<dbReference type="Proteomes" id="UP001583186">
    <property type="component" value="Unassembled WGS sequence"/>
</dbReference>
<dbReference type="EMBL" id="JAWCUI010000009">
    <property type="protein sequence ID" value="KAL1900563.1"/>
    <property type="molecule type" value="Genomic_DNA"/>
</dbReference>
<sequence length="156" mass="16610">AKRGAKTGLTFGLTNELEAVFRTPIQASTKDGHNGSGEFEISYSLMVVGLPRKPANDSEPGGSGGSGESSKYGLQFSEPGDAGACVFDTAGRVVGIIEPGQYAKDVARDFDSVRAASTRTDPNYSDITFVTPIQWILEDIKQFTGMQPEILQTDIS</sequence>
<comment type="caution">
    <text evidence="2">The sequence shown here is derived from an EMBL/GenBank/DDBJ whole genome shotgun (WGS) entry which is preliminary data.</text>
</comment>
<proteinExistence type="predicted"/>
<protein>
    <submittedName>
        <fullName evidence="2">Uncharacterized protein</fullName>
    </submittedName>
</protein>
<evidence type="ECO:0000313" key="3">
    <source>
        <dbReference type="Proteomes" id="UP001583186"/>
    </source>
</evidence>
<name>A0ABR3ZIN3_9PEZI</name>
<feature type="region of interest" description="Disordered" evidence="1">
    <location>
        <begin position="51"/>
        <end position="76"/>
    </location>
</feature>
<organism evidence="2 3">
    <name type="scientific">Sporothrix stenoceras</name>
    <dbReference type="NCBI Taxonomy" id="5173"/>
    <lineage>
        <taxon>Eukaryota</taxon>
        <taxon>Fungi</taxon>
        <taxon>Dikarya</taxon>
        <taxon>Ascomycota</taxon>
        <taxon>Pezizomycotina</taxon>
        <taxon>Sordariomycetes</taxon>
        <taxon>Sordariomycetidae</taxon>
        <taxon>Ophiostomatales</taxon>
        <taxon>Ophiostomataceae</taxon>
        <taxon>Sporothrix</taxon>
    </lineage>
</organism>
<evidence type="ECO:0000256" key="1">
    <source>
        <dbReference type="SAM" id="MobiDB-lite"/>
    </source>
</evidence>
<gene>
    <name evidence="2" type="ORF">Sste5346_002286</name>
</gene>
<keyword evidence="3" id="KW-1185">Reference proteome</keyword>
<reference evidence="2 3" key="1">
    <citation type="journal article" date="2024" name="IMA Fungus">
        <title>IMA Genome - F19 : A genome assembly and annotation guide to empower mycologists, including annotated draft genome sequences of Ceratocystis pirilliformis, Diaporthe australafricana, Fusarium ophioides, Paecilomyces lecythidis, and Sporothrix stenoceras.</title>
        <authorList>
            <person name="Aylward J."/>
            <person name="Wilson A.M."/>
            <person name="Visagie C.M."/>
            <person name="Spraker J."/>
            <person name="Barnes I."/>
            <person name="Buitendag C."/>
            <person name="Ceriani C."/>
            <person name="Del Mar Angel L."/>
            <person name="du Plessis D."/>
            <person name="Fuchs T."/>
            <person name="Gasser K."/>
            <person name="Kramer D."/>
            <person name="Li W."/>
            <person name="Munsamy K."/>
            <person name="Piso A."/>
            <person name="Price J.L."/>
            <person name="Sonnekus B."/>
            <person name="Thomas C."/>
            <person name="van der Nest A."/>
            <person name="van Dijk A."/>
            <person name="van Heerden A."/>
            <person name="van Vuuren N."/>
            <person name="Yilmaz N."/>
            <person name="Duong T.A."/>
            <person name="van der Merwe N.A."/>
            <person name="Wingfield M.J."/>
            <person name="Wingfield B.D."/>
        </authorList>
    </citation>
    <scope>NUCLEOTIDE SEQUENCE [LARGE SCALE GENOMIC DNA]</scope>
    <source>
        <strain evidence="2 3">CMW 5346</strain>
    </source>
</reference>
<accession>A0ABR3ZIN3</accession>
<feature type="non-terminal residue" evidence="2">
    <location>
        <position position="1"/>
    </location>
</feature>
<evidence type="ECO:0000313" key="2">
    <source>
        <dbReference type="EMBL" id="KAL1900563.1"/>
    </source>
</evidence>